<evidence type="ECO:0000313" key="4">
    <source>
        <dbReference type="Proteomes" id="UP000494214"/>
    </source>
</evidence>
<dbReference type="RefSeq" id="WP_175124520.1">
    <property type="nucleotide sequence ID" value="NZ_CADIJM010000008.1"/>
</dbReference>
<feature type="transmembrane region" description="Helical" evidence="1">
    <location>
        <begin position="747"/>
        <end position="772"/>
    </location>
</feature>
<name>A0A6S7A8H9_9BURK</name>
<gene>
    <name evidence="3" type="ORF">LMG26690_03787</name>
</gene>
<dbReference type="InterPro" id="IPR046864">
    <property type="entry name" value="VasX_N"/>
</dbReference>
<dbReference type="EMBL" id="CADIJM010000008">
    <property type="protein sequence ID" value="CAB3719513.1"/>
    <property type="molecule type" value="Genomic_DNA"/>
</dbReference>
<dbReference type="AlphaFoldDB" id="A0A6S7A8H9"/>
<feature type="domain" description="Toxin VasX N-terminal region" evidence="2">
    <location>
        <begin position="14"/>
        <end position="159"/>
    </location>
</feature>
<evidence type="ECO:0000313" key="3">
    <source>
        <dbReference type="EMBL" id="CAB3719513.1"/>
    </source>
</evidence>
<keyword evidence="1" id="KW-0472">Membrane</keyword>
<evidence type="ECO:0000259" key="2">
    <source>
        <dbReference type="Pfam" id="PF20249"/>
    </source>
</evidence>
<organism evidence="3 4">
    <name type="scientific">Achromobacter animicus</name>
    <dbReference type="NCBI Taxonomy" id="1389935"/>
    <lineage>
        <taxon>Bacteria</taxon>
        <taxon>Pseudomonadati</taxon>
        <taxon>Pseudomonadota</taxon>
        <taxon>Betaproteobacteria</taxon>
        <taxon>Burkholderiales</taxon>
        <taxon>Alcaligenaceae</taxon>
        <taxon>Achromobacter</taxon>
    </lineage>
</organism>
<keyword evidence="1" id="KW-1133">Transmembrane helix</keyword>
<proteinExistence type="predicted"/>
<feature type="transmembrane region" description="Helical" evidence="1">
    <location>
        <begin position="666"/>
        <end position="687"/>
    </location>
</feature>
<feature type="transmembrane region" description="Helical" evidence="1">
    <location>
        <begin position="784"/>
        <end position="803"/>
    </location>
</feature>
<protein>
    <recommendedName>
        <fullName evidence="2">Toxin VasX N-terminal region domain-containing protein</fullName>
    </recommendedName>
</protein>
<keyword evidence="4" id="KW-1185">Reference proteome</keyword>
<keyword evidence="1" id="KW-0812">Transmembrane</keyword>
<reference evidence="3 4" key="1">
    <citation type="submission" date="2020-04" db="EMBL/GenBank/DDBJ databases">
        <authorList>
            <person name="De Canck E."/>
        </authorList>
    </citation>
    <scope>NUCLEOTIDE SEQUENCE [LARGE SCALE GENOMIC DNA]</scope>
    <source>
        <strain evidence="3 4">LMG 26690</strain>
    </source>
</reference>
<dbReference type="Proteomes" id="UP000494214">
    <property type="component" value="Unassembled WGS sequence"/>
</dbReference>
<sequence length="955" mass="106003">MAASIGYCSTNESCKVRIPLFPLRYSAHPRPKGGADYAYDAASLETGFQKLDHAQYGLRCVGAGFVYLFDETEGTVFVWRVNEENGQFVELLSRNRSLEAALGGYKPGRSLSHIWANERSVVHILLTDTLLTERKIREIESNQDGIRAKLATTIDMKAWADSAPSRNTFAASRLGELVEEFKGTDLSFSPWRIKQLAPSAQPLITGMEAVAPARQIAVVMHDNIALVQDLGGVFHKFRQAMETYNSAPDHDSSAGDGQRYRKMIVAQLIERIYESGYADNAGVTGQDRQEFERVLRRDMDEREWKRKRFADSLAVIEREPARYRPSSYPDARRQLDALPTDPIGRRAAALSEAVPLYARHVREVDRVRFVREFSVELGSRHAAVVDRKNDRCKWLQRYVNTTSPNDMGATFLRYDTDHPMSSTSHAIAFSACIEGMIWGTEITTPGTKDHERELFEAWWKLPWQANPILVNIEHDKGLVDAIWENKMDIALDTAGSKGLGQLLRFGALHYLMEQVSVYTLSRFPRAGSDGRVWHGVARDAVADRIHQLAGMGTIEDAERLIRMLETRYQDRLTIRRLTREEAIRALEDAAGFPRGSVVVGSIAMGAGDTMDVIVWQRMTPLTRYANPFLQVFERGVAGGVAFFSFLNLKAAIFDLDLNGQKWKSSWANLVAAIMGVGSATNGVLIATRALMPQVYLRASISAVVLQRIASTGSLRLFGYGGAVADAVSNWFKSGEQRRVGNQEAATAYAVAGLGLGLGGAALTTGGAAFAAGLGLAGTVATVPVWGWIAAGLILLGTGLWWLFKGDRAQYIAIGYWLNDGSFGKHELLGRPAIVRYETLDQENRGYVQAVYAPQRLDSDWHMTSKTLIVKVIYPLDGAIQKIESEGNDVHQAQVYSMEGEEMSSKESRVRSYKIVGLTKGTGFRYAIRPSYVPVLLGETLASEITFSDKDTPWYY</sequence>
<evidence type="ECO:0000256" key="1">
    <source>
        <dbReference type="SAM" id="Phobius"/>
    </source>
</evidence>
<accession>A0A6S7A8H9</accession>
<dbReference type="Pfam" id="PF20249">
    <property type="entry name" value="VasX_N"/>
    <property type="match status" value="1"/>
</dbReference>
<dbReference type="CDD" id="cd20706">
    <property type="entry name" value="MIX_II"/>
    <property type="match status" value="1"/>
</dbReference>